<accession>A0A2X0J0B0</accession>
<proteinExistence type="predicted"/>
<keyword evidence="2" id="KW-0472">Membrane</keyword>
<dbReference type="OrthoDB" id="9990482at2"/>
<evidence type="ECO:0000256" key="1">
    <source>
        <dbReference type="SAM" id="MobiDB-lite"/>
    </source>
</evidence>
<dbReference type="Proteomes" id="UP000248889">
    <property type="component" value="Unassembled WGS sequence"/>
</dbReference>
<sequence length="256" mass="24621">MQIRPVRTAIAVAALAGAALVGTAPVASAAPQSVATSSCQINASLTGLAGKTLVAGGAPVSAHVSFTNVSGKALSTFAEVLTAGPTSAGPNDALTIRGEHGGKWMTLPYMEKGVIGFHISSPGDDHLVAGNVDAAPLTVSVPKGTPTGTYALVATSIGDNLGPATHATQGLPAGFHGCHGGVSISAATFKVVAAGKPTPAPSTSTAPATPSPSPSSTLAETGGGSDTGLIAGGAAALIALGAGAVVLTRRRGGQHN</sequence>
<evidence type="ECO:0000313" key="5">
    <source>
        <dbReference type="Proteomes" id="UP000248889"/>
    </source>
</evidence>
<feature type="chain" id="PRO_5016018274" description="Gram-positive cocci surface proteins LPxTG domain-containing protein" evidence="3">
    <location>
        <begin position="30"/>
        <end position="256"/>
    </location>
</feature>
<dbReference type="AlphaFoldDB" id="A0A2X0J0B0"/>
<name>A0A2X0J0B0_9ACTN</name>
<organism evidence="4 5">
    <name type="scientific">Streptacidiphilus pinicola</name>
    <dbReference type="NCBI Taxonomy" id="2219663"/>
    <lineage>
        <taxon>Bacteria</taxon>
        <taxon>Bacillati</taxon>
        <taxon>Actinomycetota</taxon>
        <taxon>Actinomycetes</taxon>
        <taxon>Kitasatosporales</taxon>
        <taxon>Streptomycetaceae</taxon>
        <taxon>Streptacidiphilus</taxon>
    </lineage>
</organism>
<evidence type="ECO:0000256" key="2">
    <source>
        <dbReference type="SAM" id="Phobius"/>
    </source>
</evidence>
<keyword evidence="3" id="KW-0732">Signal</keyword>
<reference evidence="4 5" key="1">
    <citation type="submission" date="2018-06" db="EMBL/GenBank/DDBJ databases">
        <title>Streptacidiphilus pinicola sp. nov., isolated from pine grove soil.</title>
        <authorList>
            <person name="Roh S.G."/>
            <person name="Park S."/>
            <person name="Kim M.-K."/>
            <person name="Yun B.-R."/>
            <person name="Park J."/>
            <person name="Kim M.J."/>
            <person name="Kim Y.S."/>
            <person name="Kim S.B."/>
        </authorList>
    </citation>
    <scope>NUCLEOTIDE SEQUENCE [LARGE SCALE GENOMIC DNA]</scope>
    <source>
        <strain evidence="4 5">MMS16-CNU450</strain>
    </source>
</reference>
<evidence type="ECO:0000313" key="4">
    <source>
        <dbReference type="EMBL" id="RAG83636.1"/>
    </source>
</evidence>
<dbReference type="EMBL" id="QKYN01000082">
    <property type="protein sequence ID" value="RAG83636.1"/>
    <property type="molecule type" value="Genomic_DNA"/>
</dbReference>
<protein>
    <recommendedName>
        <fullName evidence="6">Gram-positive cocci surface proteins LPxTG domain-containing protein</fullName>
    </recommendedName>
</protein>
<gene>
    <name evidence="4" type="ORF">DN069_20990</name>
</gene>
<dbReference type="RefSeq" id="WP_111503070.1">
    <property type="nucleotide sequence ID" value="NZ_QKYN01000082.1"/>
</dbReference>
<keyword evidence="2" id="KW-0812">Transmembrane</keyword>
<feature type="region of interest" description="Disordered" evidence="1">
    <location>
        <begin position="195"/>
        <end position="225"/>
    </location>
</feature>
<comment type="caution">
    <text evidence="4">The sequence shown here is derived from an EMBL/GenBank/DDBJ whole genome shotgun (WGS) entry which is preliminary data.</text>
</comment>
<evidence type="ECO:0000256" key="3">
    <source>
        <dbReference type="SAM" id="SignalP"/>
    </source>
</evidence>
<keyword evidence="5" id="KW-1185">Reference proteome</keyword>
<evidence type="ECO:0008006" key="6">
    <source>
        <dbReference type="Google" id="ProtNLM"/>
    </source>
</evidence>
<dbReference type="NCBIfam" id="NF041528">
    <property type="entry name" value="strep_LAETG"/>
    <property type="match status" value="1"/>
</dbReference>
<feature type="transmembrane region" description="Helical" evidence="2">
    <location>
        <begin position="228"/>
        <end position="247"/>
    </location>
</feature>
<feature type="signal peptide" evidence="3">
    <location>
        <begin position="1"/>
        <end position="29"/>
    </location>
</feature>
<keyword evidence="2" id="KW-1133">Transmembrane helix</keyword>